<evidence type="ECO:0000313" key="5">
    <source>
        <dbReference type="Proteomes" id="UP000007266"/>
    </source>
</evidence>
<accession>A0A139WKP8</accession>
<reference evidence="4 5" key="2">
    <citation type="journal article" date="2010" name="Nucleic Acids Res.">
        <title>BeetleBase in 2010: revisions to provide comprehensive genomic information for Tribolium castaneum.</title>
        <authorList>
            <person name="Kim H.S."/>
            <person name="Murphy T."/>
            <person name="Xia J."/>
            <person name="Caragea D."/>
            <person name="Park Y."/>
            <person name="Beeman R.W."/>
            <person name="Lorenzen M.D."/>
            <person name="Butcher S."/>
            <person name="Manak J.R."/>
            <person name="Brown S.J."/>
        </authorList>
    </citation>
    <scope>GENOME REANNOTATION</scope>
    <source>
        <strain evidence="4 5">Georgia GA2</strain>
    </source>
</reference>
<dbReference type="AlphaFoldDB" id="A0A139WKP8"/>
<dbReference type="InParanoid" id="A0A139WKP8"/>
<evidence type="ECO:0000313" key="4">
    <source>
        <dbReference type="EMBL" id="KYB28476.1"/>
    </source>
</evidence>
<dbReference type="SMART" id="SM00364">
    <property type="entry name" value="LRR_BAC"/>
    <property type="match status" value="5"/>
</dbReference>
<sequence length="1054" mass="122315">MRCFHLALLFFVIKSGESRNLWGLGVPKLFVPQLQKNRPLQLNQSYHQLEIVDVSGTIFSDSFSQLHNVTELRLSHSEVRKIDSGALHFYNLYNFKELVLRNQNIDHLTKRWFNNIKWLQVLVLENCRIQQIDPNVLEPLNNLRRLKITHNGGLTYLPRNLFKYTPVLEILLLVANRITDITWNEFQGLNRLKELSLAVNRIDYFDATKVSRSMPNLKKMRFFHLALLFIVIKSGESRDLWGLGVPKLFVPQLQKNRPLQLNQSYHQLEIVDVSGTIFSDSFSQLHNVTELRLSHSEVRKIDSGALCSPPNLTILELDLSMNSEPPKLSKNMFKNCEKLEQLFLKFDYNTPSTIEENALEGLALEVFGVDSLKVEHLRKNFLKLNPQNLKKLILSHIHLTGIEAGVFDSFSKLEEVEIVHNPELTQLPVDLFEKTKLKRLILRDNGLDLTWDELKNLPFLEELDVFDNQIKYFNATKIHTNLPKLKKFFMELNLQSCKTVEMSKKELKEKYRSQTRDFCDQNCVEISGLRGPLYYETLTQLYGITDLKIFNNQITEIETGAICSLPTLQKLELNFAGNFQAPPLSKNTFRQCKHQLRHLFVKLDFEKPSKIDTDTFEDTHLRTLALESHKIGFLKRNFLKLRRESLTRLVLIRCHISGIGSNAFEGLAHLEELEISYNKNLTQIPEKVFRGLINLRRLFLDYNRIRDLSWSEFEGLSKLEFLNLSGNRILNFDPDKFFESIFLLILVVNPALSSLWEDSLPEISDIELRKEPLQINETYTQVKLDNVTGTLYATSLSKLSKITDLQIYTNGLEDVEDGAFCSPPILKNFEIIFNTKEKLLTITKNILKGCDKLEGLVIVTEPDNMLMLAEDALENLPNLRNLQLMGFNLTQLSPNYFKNLNSLQILTIRSCNVARIEPNFFKNLPNLKDLEISWNEITELPQNLFKNSSKLEVLSFYRNNLTNVTWDEFDGLKSLTYLHVGSNQITSFNAEKIARYMPNLTELDFPINPLDCKKREAFANELIEKLNRTIKIRHKFDPGYHDSCEVYDVKWDDD</sequence>
<name>A0A139WKP8_TRICA</name>
<proteinExistence type="predicted"/>
<feature type="signal peptide" evidence="3">
    <location>
        <begin position="1"/>
        <end position="18"/>
    </location>
</feature>
<dbReference type="InterPro" id="IPR001611">
    <property type="entry name" value="Leu-rich_rpt"/>
</dbReference>
<dbReference type="Proteomes" id="UP000007266">
    <property type="component" value="Linkage group 3"/>
</dbReference>
<keyword evidence="5" id="KW-1185">Reference proteome</keyword>
<evidence type="ECO:0000256" key="3">
    <source>
        <dbReference type="SAM" id="SignalP"/>
    </source>
</evidence>
<evidence type="ECO:0000256" key="2">
    <source>
        <dbReference type="ARBA" id="ARBA00022737"/>
    </source>
</evidence>
<evidence type="ECO:0000256" key="1">
    <source>
        <dbReference type="ARBA" id="ARBA00022614"/>
    </source>
</evidence>
<dbReference type="PANTHER" id="PTHR45617:SF165">
    <property type="entry name" value="COMMON DPR-INTERACTING PROTEIN-RELATED"/>
    <property type="match status" value="1"/>
</dbReference>
<organism evidence="4 5">
    <name type="scientific">Tribolium castaneum</name>
    <name type="common">Red flour beetle</name>
    <dbReference type="NCBI Taxonomy" id="7070"/>
    <lineage>
        <taxon>Eukaryota</taxon>
        <taxon>Metazoa</taxon>
        <taxon>Ecdysozoa</taxon>
        <taxon>Arthropoda</taxon>
        <taxon>Hexapoda</taxon>
        <taxon>Insecta</taxon>
        <taxon>Pterygota</taxon>
        <taxon>Neoptera</taxon>
        <taxon>Endopterygota</taxon>
        <taxon>Coleoptera</taxon>
        <taxon>Polyphaga</taxon>
        <taxon>Cucujiformia</taxon>
        <taxon>Tenebrionidae</taxon>
        <taxon>Tenebrionidae incertae sedis</taxon>
        <taxon>Tribolium</taxon>
    </lineage>
</organism>
<dbReference type="Pfam" id="PF13855">
    <property type="entry name" value="LRR_8"/>
    <property type="match status" value="3"/>
</dbReference>
<gene>
    <name evidence="4" type="primary">AUGUSTUS-3.0.2_32542</name>
    <name evidence="4" type="ORF">TcasGA2_TC032542</name>
</gene>
<dbReference type="SMART" id="SM00369">
    <property type="entry name" value="LRR_TYP"/>
    <property type="match status" value="16"/>
</dbReference>
<keyword evidence="3" id="KW-0732">Signal</keyword>
<keyword evidence="2" id="KW-0677">Repeat</keyword>
<dbReference type="Pfam" id="PF13306">
    <property type="entry name" value="LRR_5"/>
    <property type="match status" value="2"/>
</dbReference>
<dbReference type="SUPFAM" id="SSF52058">
    <property type="entry name" value="L domain-like"/>
    <property type="match status" value="3"/>
</dbReference>
<dbReference type="STRING" id="7070.A0A139WKP8"/>
<dbReference type="PROSITE" id="PS51450">
    <property type="entry name" value="LRR"/>
    <property type="match status" value="2"/>
</dbReference>
<protein>
    <submittedName>
        <fullName evidence="4">Chaoptin-like Protein</fullName>
    </submittedName>
</protein>
<dbReference type="Gene3D" id="3.80.10.10">
    <property type="entry name" value="Ribonuclease Inhibitor"/>
    <property type="match status" value="5"/>
</dbReference>
<dbReference type="EMBL" id="KQ971326">
    <property type="protein sequence ID" value="KYB28476.1"/>
    <property type="molecule type" value="Genomic_DNA"/>
</dbReference>
<dbReference type="InterPro" id="IPR003591">
    <property type="entry name" value="Leu-rich_rpt_typical-subtyp"/>
</dbReference>
<feature type="chain" id="PRO_5007300138" evidence="3">
    <location>
        <begin position="19"/>
        <end position="1054"/>
    </location>
</feature>
<dbReference type="PANTHER" id="PTHR45617">
    <property type="entry name" value="LEUCINE RICH REPEAT FAMILY PROTEIN"/>
    <property type="match status" value="1"/>
</dbReference>
<dbReference type="InterPro" id="IPR032675">
    <property type="entry name" value="LRR_dom_sf"/>
</dbReference>
<dbReference type="InterPro" id="IPR026906">
    <property type="entry name" value="LRR_5"/>
</dbReference>
<keyword evidence="1" id="KW-0433">Leucine-rich repeat</keyword>
<reference evidence="4 5" key="1">
    <citation type="journal article" date="2008" name="Nature">
        <title>The genome of the model beetle and pest Tribolium castaneum.</title>
        <authorList>
            <consortium name="Tribolium Genome Sequencing Consortium"/>
            <person name="Richards S."/>
            <person name="Gibbs R.A."/>
            <person name="Weinstock G.M."/>
            <person name="Brown S.J."/>
            <person name="Denell R."/>
            <person name="Beeman R.W."/>
            <person name="Gibbs R."/>
            <person name="Beeman R.W."/>
            <person name="Brown S.J."/>
            <person name="Bucher G."/>
            <person name="Friedrich M."/>
            <person name="Grimmelikhuijzen C.J."/>
            <person name="Klingler M."/>
            <person name="Lorenzen M."/>
            <person name="Richards S."/>
            <person name="Roth S."/>
            <person name="Schroder R."/>
            <person name="Tautz D."/>
            <person name="Zdobnov E.M."/>
            <person name="Muzny D."/>
            <person name="Gibbs R.A."/>
            <person name="Weinstock G.M."/>
            <person name="Attaway T."/>
            <person name="Bell S."/>
            <person name="Buhay C.J."/>
            <person name="Chandrabose M.N."/>
            <person name="Chavez D."/>
            <person name="Clerk-Blankenburg K.P."/>
            <person name="Cree A."/>
            <person name="Dao M."/>
            <person name="Davis C."/>
            <person name="Chacko J."/>
            <person name="Dinh H."/>
            <person name="Dugan-Rocha S."/>
            <person name="Fowler G."/>
            <person name="Garner T.T."/>
            <person name="Garnes J."/>
            <person name="Gnirke A."/>
            <person name="Hawes A."/>
            <person name="Hernandez J."/>
            <person name="Hines S."/>
            <person name="Holder M."/>
            <person name="Hume J."/>
            <person name="Jhangiani S.N."/>
            <person name="Joshi V."/>
            <person name="Khan Z.M."/>
            <person name="Jackson L."/>
            <person name="Kovar C."/>
            <person name="Kowis A."/>
            <person name="Lee S."/>
            <person name="Lewis L.R."/>
            <person name="Margolis J."/>
            <person name="Morgan M."/>
            <person name="Nazareth L.V."/>
            <person name="Nguyen N."/>
            <person name="Okwuonu G."/>
            <person name="Parker D."/>
            <person name="Richards S."/>
            <person name="Ruiz S.J."/>
            <person name="Santibanez J."/>
            <person name="Savard J."/>
            <person name="Scherer S.E."/>
            <person name="Schneider B."/>
            <person name="Sodergren E."/>
            <person name="Tautz D."/>
            <person name="Vattahil S."/>
            <person name="Villasana D."/>
            <person name="White C.S."/>
            <person name="Wright R."/>
            <person name="Park Y."/>
            <person name="Beeman R.W."/>
            <person name="Lord J."/>
            <person name="Oppert B."/>
            <person name="Lorenzen M."/>
            <person name="Brown S."/>
            <person name="Wang L."/>
            <person name="Savard J."/>
            <person name="Tautz D."/>
            <person name="Richards S."/>
            <person name="Weinstock G."/>
            <person name="Gibbs R.A."/>
            <person name="Liu Y."/>
            <person name="Worley K."/>
            <person name="Weinstock G."/>
            <person name="Elsik C.G."/>
            <person name="Reese J.T."/>
            <person name="Elhaik E."/>
            <person name="Landan G."/>
            <person name="Graur D."/>
            <person name="Arensburger P."/>
            <person name="Atkinson P."/>
            <person name="Beeman R.W."/>
            <person name="Beidler J."/>
            <person name="Brown S.J."/>
            <person name="Demuth J.P."/>
            <person name="Drury D.W."/>
            <person name="Du Y.Z."/>
            <person name="Fujiwara H."/>
            <person name="Lorenzen M."/>
            <person name="Maselli V."/>
            <person name="Osanai M."/>
            <person name="Park Y."/>
            <person name="Robertson H.M."/>
            <person name="Tu Z."/>
            <person name="Wang J.J."/>
            <person name="Wang S."/>
            <person name="Richards S."/>
            <person name="Song H."/>
            <person name="Zhang L."/>
            <person name="Sodergren E."/>
            <person name="Werner D."/>
            <person name="Stanke M."/>
            <person name="Morgenstern B."/>
            <person name="Solovyev V."/>
            <person name="Kosarev P."/>
            <person name="Brown G."/>
            <person name="Chen H.C."/>
            <person name="Ermolaeva O."/>
            <person name="Hlavina W."/>
            <person name="Kapustin Y."/>
            <person name="Kiryutin B."/>
            <person name="Kitts P."/>
            <person name="Maglott D."/>
            <person name="Pruitt K."/>
            <person name="Sapojnikov V."/>
            <person name="Souvorov A."/>
            <person name="Mackey A.J."/>
            <person name="Waterhouse R.M."/>
            <person name="Wyder S."/>
            <person name="Zdobnov E.M."/>
            <person name="Zdobnov E.M."/>
            <person name="Wyder S."/>
            <person name="Kriventseva E.V."/>
            <person name="Kadowaki T."/>
            <person name="Bork P."/>
            <person name="Aranda M."/>
            <person name="Bao R."/>
            <person name="Beermann A."/>
            <person name="Berns N."/>
            <person name="Bolognesi R."/>
            <person name="Bonneton F."/>
            <person name="Bopp D."/>
            <person name="Brown S.J."/>
            <person name="Bucher G."/>
            <person name="Butts T."/>
            <person name="Chaumot A."/>
            <person name="Denell R.E."/>
            <person name="Ferrier D.E."/>
            <person name="Friedrich M."/>
            <person name="Gordon C.M."/>
            <person name="Jindra M."/>
            <person name="Klingler M."/>
            <person name="Lan Q."/>
            <person name="Lattorff H.M."/>
            <person name="Laudet V."/>
            <person name="von Levetsow C."/>
            <person name="Liu Z."/>
            <person name="Lutz R."/>
            <person name="Lynch J.A."/>
            <person name="da Fonseca R.N."/>
            <person name="Posnien N."/>
            <person name="Reuter R."/>
            <person name="Roth S."/>
            <person name="Savard J."/>
            <person name="Schinko J.B."/>
            <person name="Schmitt C."/>
            <person name="Schoppmeier M."/>
            <person name="Schroder R."/>
            <person name="Shippy T.D."/>
            <person name="Simonnet F."/>
            <person name="Marques-Souza H."/>
            <person name="Tautz D."/>
            <person name="Tomoyasu Y."/>
            <person name="Trauner J."/>
            <person name="Van der Zee M."/>
            <person name="Vervoort M."/>
            <person name="Wittkopp N."/>
            <person name="Wimmer E.A."/>
            <person name="Yang X."/>
            <person name="Jones A.K."/>
            <person name="Sattelle D.B."/>
            <person name="Ebert P.R."/>
            <person name="Nelson D."/>
            <person name="Scott J.G."/>
            <person name="Beeman R.W."/>
            <person name="Muthukrishnan S."/>
            <person name="Kramer K.J."/>
            <person name="Arakane Y."/>
            <person name="Beeman R.W."/>
            <person name="Zhu Q."/>
            <person name="Hogenkamp D."/>
            <person name="Dixit R."/>
            <person name="Oppert B."/>
            <person name="Jiang H."/>
            <person name="Zou Z."/>
            <person name="Marshall J."/>
            <person name="Elpidina E."/>
            <person name="Vinokurov K."/>
            <person name="Oppert C."/>
            <person name="Zou Z."/>
            <person name="Evans J."/>
            <person name="Lu Z."/>
            <person name="Zhao P."/>
            <person name="Sumathipala N."/>
            <person name="Altincicek B."/>
            <person name="Vilcinskas A."/>
            <person name="Williams M."/>
            <person name="Hultmark D."/>
            <person name="Hetru C."/>
            <person name="Jiang H."/>
            <person name="Grimmelikhuijzen C.J."/>
            <person name="Hauser F."/>
            <person name="Cazzamali G."/>
            <person name="Williamson M."/>
            <person name="Park Y."/>
            <person name="Li B."/>
            <person name="Tanaka Y."/>
            <person name="Predel R."/>
            <person name="Neupert S."/>
            <person name="Schachtner J."/>
            <person name="Verleyen P."/>
            <person name="Raible F."/>
            <person name="Bork P."/>
            <person name="Friedrich M."/>
            <person name="Walden K.K."/>
            <person name="Robertson H.M."/>
            <person name="Angeli S."/>
            <person name="Foret S."/>
            <person name="Bucher G."/>
            <person name="Schuetz S."/>
            <person name="Maleszka R."/>
            <person name="Wimmer E.A."/>
            <person name="Beeman R.W."/>
            <person name="Lorenzen M."/>
            <person name="Tomoyasu Y."/>
            <person name="Miller S.C."/>
            <person name="Grossmann D."/>
            <person name="Bucher G."/>
        </authorList>
    </citation>
    <scope>NUCLEOTIDE SEQUENCE [LARGE SCALE GENOMIC DNA]</scope>
    <source>
        <strain evidence="4 5">Georgia GA2</strain>
    </source>
</reference>